<name>A3DB27_SHEB5</name>
<dbReference type="Pfam" id="PF21810">
    <property type="entry name" value="DUF6880"/>
    <property type="match status" value="1"/>
</dbReference>
<accession>A3DB27</accession>
<proteinExistence type="predicted"/>
<dbReference type="EMBL" id="CP000565">
    <property type="protein sequence ID" value="ABN63940.1"/>
    <property type="molecule type" value="Genomic_DNA"/>
</dbReference>
<evidence type="ECO:0000313" key="1">
    <source>
        <dbReference type="EMBL" id="ABN63940.1"/>
    </source>
</evidence>
<keyword evidence="2" id="KW-1185">Reference proteome</keyword>
<dbReference type="OrthoDB" id="6506110at2"/>
<dbReference type="AlphaFoldDB" id="A3DB27"/>
<dbReference type="KEGG" id="sbl:Sbal_4387"/>
<organism evidence="1 2">
    <name type="scientific">Shewanella baltica (strain OS155 / ATCC BAA-1091)</name>
    <dbReference type="NCBI Taxonomy" id="325240"/>
    <lineage>
        <taxon>Bacteria</taxon>
        <taxon>Pseudomonadati</taxon>
        <taxon>Pseudomonadota</taxon>
        <taxon>Gammaproteobacteria</taxon>
        <taxon>Alteromonadales</taxon>
        <taxon>Shewanellaceae</taxon>
        <taxon>Shewanella</taxon>
    </lineage>
</organism>
<protein>
    <recommendedName>
        <fullName evidence="3">Regulatory protein RecX</fullName>
    </recommendedName>
</protein>
<evidence type="ECO:0000313" key="2">
    <source>
        <dbReference type="Proteomes" id="UP000001557"/>
    </source>
</evidence>
<keyword evidence="1" id="KW-0614">Plasmid</keyword>
<dbReference type="InterPro" id="IPR049245">
    <property type="entry name" value="DUF6880"/>
</dbReference>
<reference evidence="1 2" key="1">
    <citation type="submission" date="2007-02" db="EMBL/GenBank/DDBJ databases">
        <title>Complete sequence of plasmid pSbal02 of Shewanella baltica OS155.</title>
        <authorList>
            <consortium name="US DOE Joint Genome Institute"/>
            <person name="Copeland A."/>
            <person name="Lucas S."/>
            <person name="Lapidus A."/>
            <person name="Barry K."/>
            <person name="Detter J.C."/>
            <person name="Glavina del Rio T."/>
            <person name="Hammon N."/>
            <person name="Israni S."/>
            <person name="Dalin E."/>
            <person name="Tice H."/>
            <person name="Pitluck S."/>
            <person name="Sims D.R."/>
            <person name="Brettin T."/>
            <person name="Bruce D."/>
            <person name="Han C."/>
            <person name="Tapia R."/>
            <person name="Brainard J."/>
            <person name="Schmutz J."/>
            <person name="Larimer F."/>
            <person name="Land M."/>
            <person name="Hauser L."/>
            <person name="Kyrpides N."/>
            <person name="Mikhailova N."/>
            <person name="Brettar I."/>
            <person name="Klappenbach J."/>
            <person name="Konstantinidis K."/>
            <person name="Rodrigues J."/>
            <person name="Tiedje J."/>
            <person name="Richardson P."/>
        </authorList>
    </citation>
    <scope>NUCLEOTIDE SEQUENCE [LARGE SCALE GENOMIC DNA]</scope>
    <source>
        <strain evidence="2">OS155 / ATCC BAA-1091</strain>
        <plasmid evidence="1 2">pSbal02</plasmid>
    </source>
</reference>
<dbReference type="HOGENOM" id="CLU_030801_0_0_6"/>
<dbReference type="RefSeq" id="WP_011839955.1">
    <property type="nucleotide sequence ID" value="NC_009036.1"/>
</dbReference>
<dbReference type="Proteomes" id="UP000001557">
    <property type="component" value="Plasmid pSbal02"/>
</dbReference>
<evidence type="ECO:0008006" key="3">
    <source>
        <dbReference type="Google" id="ProtNLM"/>
    </source>
</evidence>
<sequence>MVKLTKKQTEQLSGMSHEALLTALHDLIQDNKQAKDALINGYLSSTSDRLKAIEKEYARRAKSKRFYDYYDADSLFDELTRSIAKPLEKLANTLPEQVEGLAVKIMLEFEDFTGNVDTSSGSWMDYYQVLFDAWMKSLAAQKKSEPVFIAKKIFTVIEREFYFSFEIFQHYRQLLGTDILRAVRDMYYQKKHIQESLGISVIIKDINFIKTTYKKGEFSHPDHYFDYARLLLEEVRADEAIELLSGMDKRYTNNSKWNELFVSALLEDGRKEEAKEHAIKAFAFFYTVSLYQLYKKASGNDGDNIQAFLDIAKNKGLIVYIRFAIEVERFDLIDDCVTSTPKEQLVNAFESMSGSSVRTLSSELYKYGYALSATLLRRFLVEENILQSKSKYYSYAASDMKKAIDYSEGLEESLLLPGTQRYLRTLFETHKRKVSLWPLMVAKIAGLSIQSGVIYYNGSQE</sequence>
<gene>
    <name evidence="1" type="ordered locus">Sbal_4387</name>
</gene>
<geneLocation type="plasmid" evidence="1 2">
    <name>pSbal02</name>
</geneLocation>